<feature type="region of interest" description="Disordered" evidence="1">
    <location>
        <begin position="100"/>
        <end position="151"/>
    </location>
</feature>
<accession>A0A5B7EVV2</accession>
<protein>
    <submittedName>
        <fullName evidence="2">Uncharacterized protein</fullName>
    </submittedName>
</protein>
<evidence type="ECO:0000256" key="1">
    <source>
        <dbReference type="SAM" id="MobiDB-lite"/>
    </source>
</evidence>
<sequence>MTNPRCRGVQIVFPPFLTTVVRSRCYGFSSTHKSIPGRPRKPFKQYQIHSKTVTGDGQGRWAYASLVPVRPTPLSRSHPRPPPPCKHVCNVRVGYLTTNDSPMSHGVSRSDVTAGLTHAGSSPGWRETPLGRRGQSNKIYGHDSRPTFGSNLRVPITRRYRGAGSPAHGSLQCRFSQWKGAVCCKERRRECGGARGEHPAGGADWW</sequence>
<gene>
    <name evidence="2" type="ORF">E2C01_030801</name>
</gene>
<keyword evidence="3" id="KW-1185">Reference proteome</keyword>
<evidence type="ECO:0000313" key="3">
    <source>
        <dbReference type="Proteomes" id="UP000324222"/>
    </source>
</evidence>
<dbReference type="Proteomes" id="UP000324222">
    <property type="component" value="Unassembled WGS sequence"/>
</dbReference>
<reference evidence="2 3" key="1">
    <citation type="submission" date="2019-05" db="EMBL/GenBank/DDBJ databases">
        <title>Another draft genome of Portunus trituberculatus and its Hox gene families provides insights of decapod evolution.</title>
        <authorList>
            <person name="Jeong J.-H."/>
            <person name="Song I."/>
            <person name="Kim S."/>
            <person name="Choi T."/>
            <person name="Kim D."/>
            <person name="Ryu S."/>
            <person name="Kim W."/>
        </authorList>
    </citation>
    <scope>NUCLEOTIDE SEQUENCE [LARGE SCALE GENOMIC DNA]</scope>
    <source>
        <tissue evidence="2">Muscle</tissue>
    </source>
</reference>
<organism evidence="2 3">
    <name type="scientific">Portunus trituberculatus</name>
    <name type="common">Swimming crab</name>
    <name type="synonym">Neptunus trituberculatus</name>
    <dbReference type="NCBI Taxonomy" id="210409"/>
    <lineage>
        <taxon>Eukaryota</taxon>
        <taxon>Metazoa</taxon>
        <taxon>Ecdysozoa</taxon>
        <taxon>Arthropoda</taxon>
        <taxon>Crustacea</taxon>
        <taxon>Multicrustacea</taxon>
        <taxon>Malacostraca</taxon>
        <taxon>Eumalacostraca</taxon>
        <taxon>Eucarida</taxon>
        <taxon>Decapoda</taxon>
        <taxon>Pleocyemata</taxon>
        <taxon>Brachyura</taxon>
        <taxon>Eubrachyura</taxon>
        <taxon>Portunoidea</taxon>
        <taxon>Portunidae</taxon>
        <taxon>Portuninae</taxon>
        <taxon>Portunus</taxon>
    </lineage>
</organism>
<dbReference type="AlphaFoldDB" id="A0A5B7EVV2"/>
<evidence type="ECO:0000313" key="2">
    <source>
        <dbReference type="EMBL" id="MPC37327.1"/>
    </source>
</evidence>
<comment type="caution">
    <text evidence="2">The sequence shown here is derived from an EMBL/GenBank/DDBJ whole genome shotgun (WGS) entry which is preliminary data.</text>
</comment>
<name>A0A5B7EVV2_PORTR</name>
<proteinExistence type="predicted"/>
<dbReference type="EMBL" id="VSRR010003749">
    <property type="protein sequence ID" value="MPC37327.1"/>
    <property type="molecule type" value="Genomic_DNA"/>
</dbReference>